<organism evidence="7 8">
    <name type="scientific">Paenibacillus curdlanolyticus YK9</name>
    <dbReference type="NCBI Taxonomy" id="717606"/>
    <lineage>
        <taxon>Bacteria</taxon>
        <taxon>Bacillati</taxon>
        <taxon>Bacillota</taxon>
        <taxon>Bacilli</taxon>
        <taxon>Bacillales</taxon>
        <taxon>Paenibacillaceae</taxon>
        <taxon>Paenibacillus</taxon>
    </lineage>
</organism>
<reference evidence="7 8" key="1">
    <citation type="submission" date="2010-07" db="EMBL/GenBank/DDBJ databases">
        <title>The draft genome of Paenibacillus curdlanolyticus YK9.</title>
        <authorList>
            <consortium name="US DOE Joint Genome Institute (JGI-PGF)"/>
            <person name="Lucas S."/>
            <person name="Copeland A."/>
            <person name="Lapidus A."/>
            <person name="Cheng J.-F."/>
            <person name="Bruce D."/>
            <person name="Goodwin L."/>
            <person name="Pitluck S."/>
            <person name="Land M.L."/>
            <person name="Hauser L."/>
            <person name="Chang Y.-J."/>
            <person name="Jeffries C."/>
            <person name="Anderson I.J."/>
            <person name="Johnson E."/>
            <person name="Loganathan U."/>
            <person name="Mulhopadhyay B."/>
            <person name="Kyrpides N."/>
            <person name="Woyke T.J."/>
        </authorList>
    </citation>
    <scope>NUCLEOTIDE SEQUENCE [LARGE SCALE GENOMIC DNA]</scope>
    <source>
        <strain evidence="7 8">YK9</strain>
    </source>
</reference>
<keyword evidence="4" id="KW-0479">Metal-binding</keyword>
<dbReference type="GO" id="GO:0004659">
    <property type="term" value="F:prenyltransferase activity"/>
    <property type="evidence" value="ECO:0007669"/>
    <property type="project" value="InterPro"/>
</dbReference>
<dbReference type="InterPro" id="IPR008949">
    <property type="entry name" value="Isoprenoid_synthase_dom_sf"/>
</dbReference>
<dbReference type="EMBL" id="AEDD01000016">
    <property type="protein sequence ID" value="EFM08484.1"/>
    <property type="molecule type" value="Genomic_DNA"/>
</dbReference>
<comment type="cofactor">
    <cofactor evidence="1">
        <name>Mg(2+)</name>
        <dbReference type="ChEBI" id="CHEBI:18420"/>
    </cofactor>
</comment>
<comment type="similarity">
    <text evidence="2 6">Belongs to the FPP/GGPP synthase family.</text>
</comment>
<dbReference type="SUPFAM" id="SSF48576">
    <property type="entry name" value="Terpenoid synthases"/>
    <property type="match status" value="1"/>
</dbReference>
<evidence type="ECO:0000256" key="5">
    <source>
        <dbReference type="ARBA" id="ARBA00022842"/>
    </source>
</evidence>
<dbReference type="Pfam" id="PF00348">
    <property type="entry name" value="polyprenyl_synt"/>
    <property type="match status" value="1"/>
</dbReference>
<dbReference type="InterPro" id="IPR000092">
    <property type="entry name" value="Polyprenyl_synt"/>
</dbReference>
<dbReference type="AlphaFoldDB" id="E0IG82"/>
<keyword evidence="5" id="KW-0460">Magnesium</keyword>
<dbReference type="OrthoDB" id="1792811at2"/>
<keyword evidence="3 6" id="KW-0808">Transferase</keyword>
<accession>E0IG82</accession>
<dbReference type="RefSeq" id="WP_006040653.1">
    <property type="nucleotide sequence ID" value="NZ_AEDD01000016.1"/>
</dbReference>
<dbReference type="Proteomes" id="UP000005387">
    <property type="component" value="Unassembled WGS sequence"/>
</dbReference>
<dbReference type="CDD" id="cd00867">
    <property type="entry name" value="Trans_IPPS"/>
    <property type="match status" value="1"/>
</dbReference>
<name>E0IG82_9BACL</name>
<dbReference type="SFLD" id="SFLDS00005">
    <property type="entry name" value="Isoprenoid_Synthase_Type_I"/>
    <property type="match status" value="1"/>
</dbReference>
<dbReference type="GO" id="GO:0046872">
    <property type="term" value="F:metal ion binding"/>
    <property type="evidence" value="ECO:0007669"/>
    <property type="project" value="UniProtKB-KW"/>
</dbReference>
<dbReference type="STRING" id="717606.PaecuDRAFT_4673"/>
<evidence type="ECO:0000313" key="7">
    <source>
        <dbReference type="EMBL" id="EFM08484.1"/>
    </source>
</evidence>
<evidence type="ECO:0000256" key="6">
    <source>
        <dbReference type="RuleBase" id="RU004466"/>
    </source>
</evidence>
<dbReference type="SFLD" id="SFLDG01211">
    <property type="entry name" value="Competence_Regulatory_Protein"/>
    <property type="match status" value="1"/>
</dbReference>
<dbReference type="PANTHER" id="PTHR12001">
    <property type="entry name" value="GERANYLGERANYL PYROPHOSPHATE SYNTHASE"/>
    <property type="match status" value="1"/>
</dbReference>
<evidence type="ECO:0000256" key="2">
    <source>
        <dbReference type="ARBA" id="ARBA00006706"/>
    </source>
</evidence>
<evidence type="ECO:0000256" key="3">
    <source>
        <dbReference type="ARBA" id="ARBA00022679"/>
    </source>
</evidence>
<dbReference type="PANTHER" id="PTHR12001:SF69">
    <property type="entry name" value="ALL TRANS-POLYPRENYL-DIPHOSPHATE SYNTHASE PDSS1"/>
    <property type="match status" value="1"/>
</dbReference>
<dbReference type="InterPro" id="IPR033965">
    <property type="entry name" value="ComQ"/>
</dbReference>
<proteinExistence type="inferred from homology"/>
<evidence type="ECO:0000313" key="8">
    <source>
        <dbReference type="Proteomes" id="UP000005387"/>
    </source>
</evidence>
<dbReference type="eggNOG" id="COG0142">
    <property type="taxonomic scope" value="Bacteria"/>
</dbReference>
<protein>
    <submittedName>
        <fullName evidence="7">Polyprenyl synthetase</fullName>
    </submittedName>
</protein>
<dbReference type="GO" id="GO:0008299">
    <property type="term" value="P:isoprenoid biosynthetic process"/>
    <property type="evidence" value="ECO:0007669"/>
    <property type="project" value="InterPro"/>
</dbReference>
<keyword evidence="8" id="KW-1185">Reference proteome</keyword>
<sequence length="310" mass="35687">MEPDKTNLMVDVMKSVAAQHFSYHEFNKLAAACIEYKRIHSSFLFGKLTLLHYMMFNGTSPEIYKAAAAVELMILSLDIFDDLQDQDQPQSIWSQCEPAVAMNVAIGFLMLSAKLIEQIDLPAGNRDRMIACFNTQVLKAVNGQFSDLNNAIYSEEEYKEMTRQKSGALVACACLVGTLAATDQHADLVLQYGQHIGIAAQIKNDHNDILRWDEKSDFLRRKRTLLMLYLIERKEEAYFPLRNYLLGHSSREEVLENKEEYEQLIRSSGVLDYAAIHMRIHQFDALDLLEQLPIREEWRHAAREYILFDV</sequence>
<evidence type="ECO:0000256" key="4">
    <source>
        <dbReference type="ARBA" id="ARBA00022723"/>
    </source>
</evidence>
<dbReference type="Gene3D" id="1.10.600.10">
    <property type="entry name" value="Farnesyl Diphosphate Synthase"/>
    <property type="match status" value="1"/>
</dbReference>
<gene>
    <name evidence="7" type="ORF">PaecuDRAFT_4673</name>
</gene>
<evidence type="ECO:0000256" key="1">
    <source>
        <dbReference type="ARBA" id="ARBA00001946"/>
    </source>
</evidence>